<evidence type="ECO:0000256" key="6">
    <source>
        <dbReference type="SAM" id="Phobius"/>
    </source>
</evidence>
<sequence length="469" mass="53799">MKQYLFLIFLTMFCSFASLWWTPYAGVALYYLFAILRPQYLWEWQLQYMPIRLPWSFIVASSAIGGYLLWSAGILSFGRREASLMRYRPKFTIAHYLMMLFAFWVSMSHFTAKNPDLGELWYGEYLKIFGMYYLASRVVRTPKQIWGLYMLIICAIGYIAIEMNHIYITTGKLILAKRGFAGLDNNGAALMLCLGVPLCYFAWEFTVKWYRWCFLLLIPVIMHAVLSTYSRGAMISMLMAAPVFMLFSQKRRFLLLVYLGIAVMLPFMAGKEIQDRFFSVEQREMDDSYRSRLVSWGIAWDIALEYPIFGVGVRNSNAEMFERGADMIGRTIHSQYFQIAADSGLSAMIIYLGVLASTFYCILRASIRVWNRTDFESRRVRAMLGGITCSLISFVIGAVALSLEVFEVAYLLLFLGAQVWALLNATDTLQPDRRAMATRRPTVVQTRVTTNPRPTPTRPGPAPQPANAR</sequence>
<feature type="transmembrane region" description="Helical" evidence="6">
    <location>
        <begin position="253"/>
        <end position="269"/>
    </location>
</feature>
<evidence type="ECO:0000256" key="3">
    <source>
        <dbReference type="ARBA" id="ARBA00022989"/>
    </source>
</evidence>
<gene>
    <name evidence="8" type="ORF">PX52LOC_02352</name>
</gene>
<dbReference type="AlphaFoldDB" id="A0A5C1AB85"/>
<evidence type="ECO:0000256" key="2">
    <source>
        <dbReference type="ARBA" id="ARBA00022692"/>
    </source>
</evidence>
<dbReference type="GO" id="GO:0016874">
    <property type="term" value="F:ligase activity"/>
    <property type="evidence" value="ECO:0007669"/>
    <property type="project" value="UniProtKB-KW"/>
</dbReference>
<comment type="subcellular location">
    <subcellularLocation>
        <location evidence="1">Membrane</location>
        <topology evidence="1">Multi-pass membrane protein</topology>
    </subcellularLocation>
</comment>
<dbReference type="Pfam" id="PF04932">
    <property type="entry name" value="Wzy_C"/>
    <property type="match status" value="1"/>
</dbReference>
<feature type="transmembrane region" description="Helical" evidence="6">
    <location>
        <begin position="344"/>
        <end position="363"/>
    </location>
</feature>
<dbReference type="Proteomes" id="UP000324974">
    <property type="component" value="Chromosome"/>
</dbReference>
<evidence type="ECO:0000256" key="1">
    <source>
        <dbReference type="ARBA" id="ARBA00004141"/>
    </source>
</evidence>
<evidence type="ECO:0000259" key="7">
    <source>
        <dbReference type="Pfam" id="PF04932"/>
    </source>
</evidence>
<accession>A0A5C1AB85</accession>
<dbReference type="InterPro" id="IPR007016">
    <property type="entry name" value="O-antigen_ligase-rel_domated"/>
</dbReference>
<evidence type="ECO:0000256" key="4">
    <source>
        <dbReference type="ARBA" id="ARBA00023136"/>
    </source>
</evidence>
<dbReference type="KEGG" id="lrs:PX52LOC_02352"/>
<keyword evidence="3 6" id="KW-1133">Transmembrane helix</keyword>
<dbReference type="EMBL" id="CP042425">
    <property type="protein sequence ID" value="QEL15433.1"/>
    <property type="molecule type" value="Genomic_DNA"/>
</dbReference>
<name>A0A5C1AB85_9BACT</name>
<feature type="transmembrane region" description="Helical" evidence="6">
    <location>
        <begin position="93"/>
        <end position="112"/>
    </location>
</feature>
<keyword evidence="9" id="KW-1185">Reference proteome</keyword>
<feature type="compositionally biased region" description="Pro residues" evidence="5">
    <location>
        <begin position="453"/>
        <end position="469"/>
    </location>
</feature>
<keyword evidence="4 6" id="KW-0472">Membrane</keyword>
<reference evidence="9" key="1">
    <citation type="submission" date="2019-08" db="EMBL/GenBank/DDBJ databases">
        <title>Limnoglobus roseus gen. nov., sp. nov., a novel freshwater planctomycete with a giant genome from the family Gemmataceae.</title>
        <authorList>
            <person name="Kulichevskaya I.S."/>
            <person name="Naumoff D.G."/>
            <person name="Miroshnikov K."/>
            <person name="Ivanova A."/>
            <person name="Philippov D.A."/>
            <person name="Hakobyan A."/>
            <person name="Rijpstra I.C."/>
            <person name="Sinninghe Damste J.S."/>
            <person name="Liesack W."/>
            <person name="Dedysh S.N."/>
        </authorList>
    </citation>
    <scope>NUCLEOTIDE SEQUENCE [LARGE SCALE GENOMIC DNA]</scope>
    <source>
        <strain evidence="9">PX52</strain>
    </source>
</reference>
<feature type="transmembrane region" description="Helical" evidence="6">
    <location>
        <begin position="182"/>
        <end position="203"/>
    </location>
</feature>
<feature type="transmembrane region" description="Helical" evidence="6">
    <location>
        <begin position="384"/>
        <end position="403"/>
    </location>
</feature>
<dbReference type="RefSeq" id="WP_149110251.1">
    <property type="nucleotide sequence ID" value="NZ_CP042425.1"/>
</dbReference>
<feature type="transmembrane region" description="Helical" evidence="6">
    <location>
        <begin position="144"/>
        <end position="161"/>
    </location>
</feature>
<evidence type="ECO:0000313" key="8">
    <source>
        <dbReference type="EMBL" id="QEL15433.1"/>
    </source>
</evidence>
<feature type="compositionally biased region" description="Low complexity" evidence="5">
    <location>
        <begin position="438"/>
        <end position="452"/>
    </location>
</feature>
<feature type="transmembrane region" description="Helical" evidence="6">
    <location>
        <begin position="7"/>
        <end position="33"/>
    </location>
</feature>
<organism evidence="8 9">
    <name type="scientific">Limnoglobus roseus</name>
    <dbReference type="NCBI Taxonomy" id="2598579"/>
    <lineage>
        <taxon>Bacteria</taxon>
        <taxon>Pseudomonadati</taxon>
        <taxon>Planctomycetota</taxon>
        <taxon>Planctomycetia</taxon>
        <taxon>Gemmatales</taxon>
        <taxon>Gemmataceae</taxon>
        <taxon>Limnoglobus</taxon>
    </lineage>
</organism>
<dbReference type="PANTHER" id="PTHR37422:SF23">
    <property type="entry name" value="TEICHURONIC ACID BIOSYNTHESIS PROTEIN TUAE"/>
    <property type="match status" value="1"/>
</dbReference>
<feature type="transmembrane region" description="Helical" evidence="6">
    <location>
        <begin position="409"/>
        <end position="426"/>
    </location>
</feature>
<feature type="domain" description="O-antigen ligase-related" evidence="7">
    <location>
        <begin position="224"/>
        <end position="352"/>
    </location>
</feature>
<feature type="region of interest" description="Disordered" evidence="5">
    <location>
        <begin position="434"/>
        <end position="469"/>
    </location>
</feature>
<keyword evidence="2 6" id="KW-0812">Transmembrane</keyword>
<keyword evidence="8" id="KW-0436">Ligase</keyword>
<feature type="transmembrane region" description="Helical" evidence="6">
    <location>
        <begin position="53"/>
        <end position="72"/>
    </location>
</feature>
<dbReference type="InterPro" id="IPR051533">
    <property type="entry name" value="WaaL-like"/>
</dbReference>
<dbReference type="OrthoDB" id="271729at2"/>
<evidence type="ECO:0000313" key="9">
    <source>
        <dbReference type="Proteomes" id="UP000324974"/>
    </source>
</evidence>
<protein>
    <submittedName>
        <fullName evidence="8">O-antigen ligase</fullName>
    </submittedName>
</protein>
<evidence type="ECO:0000256" key="5">
    <source>
        <dbReference type="SAM" id="MobiDB-lite"/>
    </source>
</evidence>
<dbReference type="PANTHER" id="PTHR37422">
    <property type="entry name" value="TEICHURONIC ACID BIOSYNTHESIS PROTEIN TUAE"/>
    <property type="match status" value="1"/>
</dbReference>
<proteinExistence type="predicted"/>
<dbReference type="GO" id="GO:0016020">
    <property type="term" value="C:membrane"/>
    <property type="evidence" value="ECO:0007669"/>
    <property type="project" value="UniProtKB-SubCell"/>
</dbReference>
<feature type="transmembrane region" description="Helical" evidence="6">
    <location>
        <begin position="209"/>
        <end position="229"/>
    </location>
</feature>